<proteinExistence type="predicted"/>
<dbReference type="EMBL" id="PSQE01000002">
    <property type="protein sequence ID" value="RHN71670.1"/>
    <property type="molecule type" value="Genomic_DNA"/>
</dbReference>
<reference evidence="5" key="4">
    <citation type="journal article" date="2018" name="Nat. Plants">
        <title>Whole-genome landscape of Medicago truncatula symbiotic genes.</title>
        <authorList>
            <person name="Pecrix Y."/>
            <person name="Gamas P."/>
            <person name="Carrere S."/>
        </authorList>
    </citation>
    <scope>NUCLEOTIDE SEQUENCE</scope>
    <source>
        <tissue evidence="5">Leaves</tissue>
    </source>
</reference>
<feature type="signal peptide" evidence="3">
    <location>
        <begin position="1"/>
        <end position="24"/>
    </location>
</feature>
<dbReference type="AlphaFoldDB" id="G7IPK5"/>
<feature type="transmembrane region" description="Helical" evidence="2">
    <location>
        <begin position="85"/>
        <end position="110"/>
    </location>
</feature>
<name>G7IPK5_MEDTR</name>
<keyword evidence="2 4" id="KW-0812">Transmembrane</keyword>
<keyword evidence="2" id="KW-1133">Transmembrane helix</keyword>
<evidence type="ECO:0000313" key="7">
    <source>
        <dbReference type="Proteomes" id="UP000002051"/>
    </source>
</evidence>
<keyword evidence="2" id="KW-0472">Membrane</keyword>
<evidence type="ECO:0000313" key="6">
    <source>
        <dbReference type="EnsemblPlants" id="AES63478"/>
    </source>
</evidence>
<gene>
    <name evidence="4" type="ordered locus">MTR_2g009150</name>
    <name evidence="5" type="ORF">MtrunA17_Chr2g0279351</name>
</gene>
<feature type="chain" id="PRO_5014572350" evidence="3">
    <location>
        <begin position="25"/>
        <end position="118"/>
    </location>
</feature>
<organism evidence="4 7">
    <name type="scientific">Medicago truncatula</name>
    <name type="common">Barrel medic</name>
    <name type="synonym">Medicago tribuloides</name>
    <dbReference type="NCBI Taxonomy" id="3880"/>
    <lineage>
        <taxon>Eukaryota</taxon>
        <taxon>Viridiplantae</taxon>
        <taxon>Streptophyta</taxon>
        <taxon>Embryophyta</taxon>
        <taxon>Tracheophyta</taxon>
        <taxon>Spermatophyta</taxon>
        <taxon>Magnoliopsida</taxon>
        <taxon>eudicotyledons</taxon>
        <taxon>Gunneridae</taxon>
        <taxon>Pentapetalae</taxon>
        <taxon>rosids</taxon>
        <taxon>fabids</taxon>
        <taxon>Fabales</taxon>
        <taxon>Fabaceae</taxon>
        <taxon>Papilionoideae</taxon>
        <taxon>50 kb inversion clade</taxon>
        <taxon>NPAAA clade</taxon>
        <taxon>Hologalegina</taxon>
        <taxon>IRL clade</taxon>
        <taxon>Trifolieae</taxon>
        <taxon>Medicago</taxon>
    </lineage>
</organism>
<dbReference type="Gramene" id="rna7294">
    <property type="protein sequence ID" value="RHN71670.1"/>
    <property type="gene ID" value="gene7294"/>
</dbReference>
<dbReference type="EnsemblPlants" id="AES63478">
    <property type="protein sequence ID" value="AES63478"/>
    <property type="gene ID" value="MTR_2g009150"/>
</dbReference>
<reference evidence="4 7" key="1">
    <citation type="journal article" date="2011" name="Nature">
        <title>The Medicago genome provides insight into the evolution of rhizobial symbioses.</title>
        <authorList>
            <person name="Young N.D."/>
            <person name="Debelle F."/>
            <person name="Oldroyd G.E."/>
            <person name="Geurts R."/>
            <person name="Cannon S.B."/>
            <person name="Udvardi M.K."/>
            <person name="Benedito V.A."/>
            <person name="Mayer K.F."/>
            <person name="Gouzy J."/>
            <person name="Schoof H."/>
            <person name="Van de Peer Y."/>
            <person name="Proost S."/>
            <person name="Cook D.R."/>
            <person name="Meyers B.C."/>
            <person name="Spannagl M."/>
            <person name="Cheung F."/>
            <person name="De Mita S."/>
            <person name="Krishnakumar V."/>
            <person name="Gundlach H."/>
            <person name="Zhou S."/>
            <person name="Mudge J."/>
            <person name="Bharti A.K."/>
            <person name="Murray J.D."/>
            <person name="Naoumkina M.A."/>
            <person name="Rosen B."/>
            <person name="Silverstein K.A."/>
            <person name="Tang H."/>
            <person name="Rombauts S."/>
            <person name="Zhao P.X."/>
            <person name="Zhou P."/>
            <person name="Barbe V."/>
            <person name="Bardou P."/>
            <person name="Bechner M."/>
            <person name="Bellec A."/>
            <person name="Berger A."/>
            <person name="Berges H."/>
            <person name="Bidwell S."/>
            <person name="Bisseling T."/>
            <person name="Choisne N."/>
            <person name="Couloux A."/>
            <person name="Denny R."/>
            <person name="Deshpande S."/>
            <person name="Dai X."/>
            <person name="Doyle J.J."/>
            <person name="Dudez A.M."/>
            <person name="Farmer A.D."/>
            <person name="Fouteau S."/>
            <person name="Franken C."/>
            <person name="Gibelin C."/>
            <person name="Gish J."/>
            <person name="Goldstein S."/>
            <person name="Gonzalez A.J."/>
            <person name="Green P.J."/>
            <person name="Hallab A."/>
            <person name="Hartog M."/>
            <person name="Hua A."/>
            <person name="Humphray S.J."/>
            <person name="Jeong D.H."/>
            <person name="Jing Y."/>
            <person name="Jocker A."/>
            <person name="Kenton S.M."/>
            <person name="Kim D.J."/>
            <person name="Klee K."/>
            <person name="Lai H."/>
            <person name="Lang C."/>
            <person name="Lin S."/>
            <person name="Macmil S.L."/>
            <person name="Magdelenat G."/>
            <person name="Matthews L."/>
            <person name="McCorrison J."/>
            <person name="Monaghan E.L."/>
            <person name="Mun J.H."/>
            <person name="Najar F.Z."/>
            <person name="Nicholson C."/>
            <person name="Noirot C."/>
            <person name="O'Bleness M."/>
            <person name="Paule C.R."/>
            <person name="Poulain J."/>
            <person name="Prion F."/>
            <person name="Qin B."/>
            <person name="Qu C."/>
            <person name="Retzel E.F."/>
            <person name="Riddle C."/>
            <person name="Sallet E."/>
            <person name="Samain S."/>
            <person name="Samson N."/>
            <person name="Sanders I."/>
            <person name="Saurat O."/>
            <person name="Scarpelli C."/>
            <person name="Schiex T."/>
            <person name="Segurens B."/>
            <person name="Severin A.J."/>
            <person name="Sherrier D.J."/>
            <person name="Shi R."/>
            <person name="Sims S."/>
            <person name="Singer S.R."/>
            <person name="Sinharoy S."/>
            <person name="Sterck L."/>
            <person name="Viollet A."/>
            <person name="Wang B.B."/>
            <person name="Wang K."/>
            <person name="Wang M."/>
            <person name="Wang X."/>
            <person name="Warfsmann J."/>
            <person name="Weissenbach J."/>
            <person name="White D.D."/>
            <person name="White J.D."/>
            <person name="Wiley G.B."/>
            <person name="Wincker P."/>
            <person name="Xing Y."/>
            <person name="Yang L."/>
            <person name="Yao Z."/>
            <person name="Ying F."/>
            <person name="Zhai J."/>
            <person name="Zhou L."/>
            <person name="Zuber A."/>
            <person name="Denarie J."/>
            <person name="Dixon R.A."/>
            <person name="May G.D."/>
            <person name="Schwartz D.C."/>
            <person name="Rogers J."/>
            <person name="Quetier F."/>
            <person name="Town C.D."/>
            <person name="Roe B.A."/>
        </authorList>
    </citation>
    <scope>NUCLEOTIDE SEQUENCE [LARGE SCALE GENOMIC DNA]</scope>
    <source>
        <strain evidence="4">A17</strain>
        <strain evidence="6 7">cv. Jemalong A17</strain>
    </source>
</reference>
<dbReference type="EMBL" id="CM001218">
    <property type="protein sequence ID" value="AES63478.1"/>
    <property type="molecule type" value="Genomic_DNA"/>
</dbReference>
<keyword evidence="3" id="KW-0732">Signal</keyword>
<feature type="compositionally biased region" description="Low complexity" evidence="1">
    <location>
        <begin position="50"/>
        <end position="72"/>
    </location>
</feature>
<evidence type="ECO:0000313" key="5">
    <source>
        <dbReference type="EMBL" id="RHN71670.1"/>
    </source>
</evidence>
<keyword evidence="7" id="KW-1185">Reference proteome</keyword>
<evidence type="ECO:0000256" key="1">
    <source>
        <dbReference type="SAM" id="MobiDB-lite"/>
    </source>
</evidence>
<evidence type="ECO:0000256" key="2">
    <source>
        <dbReference type="SAM" id="Phobius"/>
    </source>
</evidence>
<evidence type="ECO:0000256" key="3">
    <source>
        <dbReference type="SAM" id="SignalP"/>
    </source>
</evidence>
<feature type="region of interest" description="Disordered" evidence="1">
    <location>
        <begin position="41"/>
        <end position="72"/>
    </location>
</feature>
<evidence type="ECO:0000313" key="4">
    <source>
        <dbReference type="EMBL" id="AES63478.1"/>
    </source>
</evidence>
<sequence>MALFNLNLDLMIVSALLLCTTTMTQSPPSLPRKTLSVVYRSTADSPSTGSSPLEPSAASPSPSDHPQQPADDQQSVLPFIHGIQIFLAIYLSILCLLIIVVMVFLLFLFVKYIRSRCL</sequence>
<reference evidence="6" key="3">
    <citation type="submission" date="2015-04" db="UniProtKB">
        <authorList>
            <consortium name="EnsemblPlants"/>
        </authorList>
    </citation>
    <scope>IDENTIFICATION</scope>
    <source>
        <strain evidence="6">cv. Jemalong A17</strain>
    </source>
</reference>
<dbReference type="Proteomes" id="UP000265566">
    <property type="component" value="Chromosome 2"/>
</dbReference>
<dbReference type="HOGENOM" id="CLU_2076565_0_0_1"/>
<protein>
    <submittedName>
        <fullName evidence="4">Transmembrane protein, putative</fullName>
    </submittedName>
</protein>
<dbReference type="Proteomes" id="UP000002051">
    <property type="component" value="Chromosome 2"/>
</dbReference>
<reference evidence="4 7" key="2">
    <citation type="journal article" date="2014" name="BMC Genomics">
        <title>An improved genome release (version Mt4.0) for the model legume Medicago truncatula.</title>
        <authorList>
            <person name="Tang H."/>
            <person name="Krishnakumar V."/>
            <person name="Bidwell S."/>
            <person name="Rosen B."/>
            <person name="Chan A."/>
            <person name="Zhou S."/>
            <person name="Gentzbittel L."/>
            <person name="Childs K.L."/>
            <person name="Yandell M."/>
            <person name="Gundlach H."/>
            <person name="Mayer K.F."/>
            <person name="Schwartz D.C."/>
            <person name="Town C.D."/>
        </authorList>
    </citation>
    <scope>GENOME REANNOTATION</scope>
    <source>
        <strain evidence="6 7">cv. Jemalong A17</strain>
    </source>
</reference>
<dbReference type="PaxDb" id="3880-AES63478"/>
<accession>G7IPK5</accession>